<name>A0A3Q1GN89_9TELE</name>
<protein>
    <submittedName>
        <fullName evidence="1">Translocase of inner mitochondrial membrane 29</fullName>
    </submittedName>
</protein>
<dbReference type="Proteomes" id="UP000257200">
    <property type="component" value="Unplaced"/>
</dbReference>
<dbReference type="STRING" id="80966.ENSAPOP00000030994"/>
<reference evidence="1" key="1">
    <citation type="submission" date="2025-08" db="UniProtKB">
        <authorList>
            <consortium name="Ensembl"/>
        </authorList>
    </citation>
    <scope>IDENTIFICATION</scope>
</reference>
<sequence length="257" mass="29427">MASFRVVRRTLCAAAEAASAPVSRSRWEKLKNSKAGVWCRSLVSDYKEACREMVVGAWERPLKASVYGTLLGGAYACFYTKPDRTSFEADLLERSNQLGLLSPWIRSGTSDGHVQNLVKLRNEGRLRHASLGLLSLMYRSDYDPDVTLYEAQCSNLSVPWRELPQRVLDVGFAGRWWILDSKMKDYDVNEAEFKHLPVYMQVMSPPSVQEVERNERLHKESWLPLTVEDEEKDTNVEDKKEREVKPVQVAVEEQTRA</sequence>
<proteinExistence type="predicted"/>
<keyword evidence="2" id="KW-1185">Reference proteome</keyword>
<dbReference type="GeneTree" id="ENSGT00390000018541"/>
<dbReference type="Ensembl" id="ENSAPOT00000023558.1">
    <property type="protein sequence ID" value="ENSAPOP00000030994.1"/>
    <property type="gene ID" value="ENSAPOG00000000487.1"/>
</dbReference>
<dbReference type="PANTHER" id="PTHR21435">
    <property type="entry name" value="MITOCHONDRIAL IMPORT INNER MEMBRANE TRANSLOCASE SUBUNIT TIM29"/>
    <property type="match status" value="1"/>
</dbReference>
<evidence type="ECO:0000313" key="1">
    <source>
        <dbReference type="Ensembl" id="ENSAPOP00000030994.1"/>
    </source>
</evidence>
<dbReference type="InParanoid" id="A0A3Q1GN89"/>
<accession>A0A3Q1GN89</accession>
<dbReference type="InterPro" id="IPR019322">
    <property type="entry name" value="TIMM29"/>
</dbReference>
<reference evidence="1" key="2">
    <citation type="submission" date="2025-09" db="UniProtKB">
        <authorList>
            <consortium name="Ensembl"/>
        </authorList>
    </citation>
    <scope>IDENTIFICATION</scope>
</reference>
<dbReference type="PANTHER" id="PTHR21435:SF1">
    <property type="entry name" value="MITOCHONDRIAL IMPORT INNER MEMBRANE TRANSLOCASE SUBUNIT TIM29"/>
    <property type="match status" value="1"/>
</dbReference>
<dbReference type="AlphaFoldDB" id="A0A3Q1GN89"/>
<dbReference type="Pfam" id="PF10171">
    <property type="entry name" value="Tim29"/>
    <property type="match status" value="1"/>
</dbReference>
<dbReference type="FunCoup" id="A0A3Q1GN89">
    <property type="interactions" value="1398"/>
</dbReference>
<dbReference type="GO" id="GO:0045039">
    <property type="term" value="P:protein insertion into mitochondrial inner membrane"/>
    <property type="evidence" value="ECO:0007669"/>
    <property type="project" value="TreeGrafter"/>
</dbReference>
<dbReference type="GO" id="GO:0042721">
    <property type="term" value="C:TIM22 mitochondrial import inner membrane insertion complex"/>
    <property type="evidence" value="ECO:0007669"/>
    <property type="project" value="InterPro"/>
</dbReference>
<evidence type="ECO:0000313" key="2">
    <source>
        <dbReference type="Proteomes" id="UP000257200"/>
    </source>
</evidence>
<organism evidence="1 2">
    <name type="scientific">Acanthochromis polyacanthus</name>
    <name type="common">spiny chromis</name>
    <dbReference type="NCBI Taxonomy" id="80966"/>
    <lineage>
        <taxon>Eukaryota</taxon>
        <taxon>Metazoa</taxon>
        <taxon>Chordata</taxon>
        <taxon>Craniata</taxon>
        <taxon>Vertebrata</taxon>
        <taxon>Euteleostomi</taxon>
        <taxon>Actinopterygii</taxon>
        <taxon>Neopterygii</taxon>
        <taxon>Teleostei</taxon>
        <taxon>Neoteleostei</taxon>
        <taxon>Acanthomorphata</taxon>
        <taxon>Ovalentaria</taxon>
        <taxon>Pomacentridae</taxon>
        <taxon>Acanthochromis</taxon>
    </lineage>
</organism>